<protein>
    <submittedName>
        <fullName evidence="6">Sodium pump decarboxylase</fullName>
    </submittedName>
</protein>
<evidence type="ECO:0000256" key="4">
    <source>
        <dbReference type="ARBA" id="ARBA00022989"/>
    </source>
</evidence>
<dbReference type="GO" id="GO:0015081">
    <property type="term" value="F:sodium ion transmembrane transporter activity"/>
    <property type="evidence" value="ECO:0007669"/>
    <property type="project" value="InterPro"/>
</dbReference>
<dbReference type="GO" id="GO:0005886">
    <property type="term" value="C:plasma membrane"/>
    <property type="evidence" value="ECO:0007669"/>
    <property type="project" value="UniProtKB-SubCell"/>
</dbReference>
<dbReference type="KEGG" id="lua:D4A81_07595"/>
<name>A0A385Q0S1_9FIRM</name>
<keyword evidence="7" id="KW-1185">Reference proteome</keyword>
<evidence type="ECO:0000313" key="6">
    <source>
        <dbReference type="EMBL" id="AYA99805.1"/>
    </source>
</evidence>
<dbReference type="OrthoDB" id="1912660at2"/>
<keyword evidence="5" id="KW-0472">Membrane</keyword>
<proteinExistence type="predicted"/>
<evidence type="ECO:0000256" key="1">
    <source>
        <dbReference type="ARBA" id="ARBA00004236"/>
    </source>
</evidence>
<dbReference type="Proteomes" id="UP000265562">
    <property type="component" value="Chromosome"/>
</dbReference>
<keyword evidence="4" id="KW-1133">Transmembrane helix</keyword>
<evidence type="ECO:0000256" key="3">
    <source>
        <dbReference type="ARBA" id="ARBA00022692"/>
    </source>
</evidence>
<accession>A0A385Q0S1</accession>
<keyword evidence="2" id="KW-1003">Cell membrane</keyword>
<dbReference type="GO" id="GO:0036376">
    <property type="term" value="P:sodium ion export across plasma membrane"/>
    <property type="evidence" value="ECO:0007669"/>
    <property type="project" value="InterPro"/>
</dbReference>
<dbReference type="RefSeq" id="WP_111524666.1">
    <property type="nucleotide sequence ID" value="NZ_CP032364.1"/>
</dbReference>
<dbReference type="PROSITE" id="PS51257">
    <property type="entry name" value="PROKAR_LIPOPROTEIN"/>
    <property type="match status" value="1"/>
</dbReference>
<evidence type="ECO:0000256" key="2">
    <source>
        <dbReference type="ARBA" id="ARBA00022475"/>
    </source>
</evidence>
<comment type="subcellular location">
    <subcellularLocation>
        <location evidence="1">Cell membrane</location>
    </subcellularLocation>
</comment>
<organism evidence="6 7">
    <name type="scientific">Lachnoanaerobaculum umeaense</name>
    <dbReference type="NCBI Taxonomy" id="617123"/>
    <lineage>
        <taxon>Bacteria</taxon>
        <taxon>Bacillati</taxon>
        <taxon>Bacillota</taxon>
        <taxon>Clostridia</taxon>
        <taxon>Lachnospirales</taxon>
        <taxon>Lachnospiraceae</taxon>
        <taxon>Lachnoanaerobaculum</taxon>
    </lineage>
</organism>
<gene>
    <name evidence="6" type="ORF">D4A81_07595</name>
</gene>
<dbReference type="NCBIfam" id="TIGR01195">
    <property type="entry name" value="oadG_fam"/>
    <property type="match status" value="1"/>
</dbReference>
<keyword evidence="3" id="KW-0812">Transmembrane</keyword>
<dbReference type="Pfam" id="PF04277">
    <property type="entry name" value="OAD_gamma"/>
    <property type="match status" value="1"/>
</dbReference>
<evidence type="ECO:0000313" key="7">
    <source>
        <dbReference type="Proteomes" id="UP000265562"/>
    </source>
</evidence>
<dbReference type="AlphaFoldDB" id="A0A385Q0S1"/>
<dbReference type="InterPro" id="IPR005899">
    <property type="entry name" value="Na_pump_deCOase"/>
</dbReference>
<dbReference type="EMBL" id="CP032364">
    <property type="protein sequence ID" value="AYA99805.1"/>
    <property type="molecule type" value="Genomic_DNA"/>
</dbReference>
<reference evidence="6 7" key="1">
    <citation type="submission" date="2018-09" db="EMBL/GenBank/DDBJ databases">
        <title>Genome sequencing of Lachnoanaerobaculum umeaense DSM 23576.</title>
        <authorList>
            <person name="Kook J.-K."/>
            <person name="Park S.-N."/>
            <person name="Lim Y.K."/>
        </authorList>
    </citation>
    <scope>NUCLEOTIDE SEQUENCE [LARGE SCALE GENOMIC DNA]</scope>
    <source>
        <strain evidence="7">DSM 23576 \ CCUG 58757</strain>
    </source>
</reference>
<evidence type="ECO:0000256" key="5">
    <source>
        <dbReference type="ARBA" id="ARBA00023136"/>
    </source>
</evidence>
<sequence length="243" mass="27096">MKKRIKYLYLCLFVFIIMALCACGKKVPEDISSMLTSDAESFLHELYKMDEGELIQESMNAQQYGQPVIAEGINSFITTKESVGDLVSIDKIATAYEDGNYVVKLYYSGTLGKAEFAIGISEETNNLVAVSFLPRYSLAEKMEKAALNTILGMGTVFIILIFISFLISLFKYISVFENKLKSKKNAKPVVNDIVENSEPQNTENHESLVDDLELIAVITAAIAEFSNTDASNLIVRSIKRVKR</sequence>